<evidence type="ECO:0000313" key="11">
    <source>
        <dbReference type="EMBL" id="CAB5230704.1"/>
    </source>
</evidence>
<name>A0A6J5NNP0_9CAUD</name>
<dbReference type="EMBL" id="LR796461">
    <property type="protein sequence ID" value="CAB4146180.1"/>
    <property type="molecule type" value="Genomic_DNA"/>
</dbReference>
<organism evidence="4">
    <name type="scientific">uncultured Caudovirales phage</name>
    <dbReference type="NCBI Taxonomy" id="2100421"/>
    <lineage>
        <taxon>Viruses</taxon>
        <taxon>Duplodnaviria</taxon>
        <taxon>Heunggongvirae</taxon>
        <taxon>Uroviricota</taxon>
        <taxon>Caudoviricetes</taxon>
        <taxon>Peduoviridae</taxon>
        <taxon>Maltschvirus</taxon>
        <taxon>Maltschvirus maltsch</taxon>
    </lineage>
</organism>
<accession>A0A6J5NNP0</accession>
<dbReference type="EMBL" id="LR796548">
    <property type="protein sequence ID" value="CAB4150916.1"/>
    <property type="molecule type" value="Genomic_DNA"/>
</dbReference>
<evidence type="ECO:0000313" key="2">
    <source>
        <dbReference type="EMBL" id="CAB4146180.1"/>
    </source>
</evidence>
<gene>
    <name evidence="6" type="ORF">UFOVP1031_3</name>
    <name evidence="7" type="ORF">UFOVP1172_132</name>
    <name evidence="8" type="ORF">UFOVP1240_37</name>
    <name evidence="9" type="ORF">UFOVP1486_94</name>
    <name evidence="11" type="ORF">UFOVP1578_75</name>
    <name evidence="10" type="ORF">UFOVP1630_67</name>
    <name evidence="1" type="ORF">UFOVP288_54</name>
    <name evidence="2" type="ORF">UFOVP483_142</name>
    <name evidence="3" type="ORF">UFOVP573_61</name>
    <name evidence="4" type="ORF">UFOVP769_54</name>
    <name evidence="5" type="ORF">UFOVP962_22</name>
</gene>
<dbReference type="EMBL" id="LR797492">
    <property type="protein sequence ID" value="CAB4220082.1"/>
    <property type="molecule type" value="Genomic_DNA"/>
</dbReference>
<evidence type="ECO:0000313" key="8">
    <source>
        <dbReference type="EMBL" id="CAB4191961.1"/>
    </source>
</evidence>
<evidence type="ECO:0000313" key="1">
    <source>
        <dbReference type="EMBL" id="CAB4135652.1"/>
    </source>
</evidence>
<evidence type="ECO:0000313" key="6">
    <source>
        <dbReference type="EMBL" id="CAB4178825.1"/>
    </source>
</evidence>
<dbReference type="EMBL" id="LR796709">
    <property type="protein sequence ID" value="CAB4161450.1"/>
    <property type="molecule type" value="Genomic_DNA"/>
</dbReference>
<evidence type="ECO:0000313" key="9">
    <source>
        <dbReference type="EMBL" id="CAB4216179.1"/>
    </source>
</evidence>
<evidence type="ECO:0000313" key="4">
    <source>
        <dbReference type="EMBL" id="CAB4161450.1"/>
    </source>
</evidence>
<dbReference type="EMBL" id="LR796917">
    <property type="protein sequence ID" value="CAB4174048.1"/>
    <property type="molecule type" value="Genomic_DNA"/>
</dbReference>
<dbReference type="EMBL" id="LR796305">
    <property type="protein sequence ID" value="CAB4135652.1"/>
    <property type="molecule type" value="Genomic_DNA"/>
</dbReference>
<dbReference type="EMBL" id="LR797180">
    <property type="protein sequence ID" value="CAB4191961.1"/>
    <property type="molecule type" value="Genomic_DNA"/>
</dbReference>
<dbReference type="EMBL" id="LR796980">
    <property type="protein sequence ID" value="CAB4178825.1"/>
    <property type="molecule type" value="Genomic_DNA"/>
</dbReference>
<evidence type="ECO:0000313" key="10">
    <source>
        <dbReference type="EMBL" id="CAB4220082.1"/>
    </source>
</evidence>
<dbReference type="EMBL" id="LR797434">
    <property type="protein sequence ID" value="CAB4216179.1"/>
    <property type="molecule type" value="Genomic_DNA"/>
</dbReference>
<reference evidence="4" key="1">
    <citation type="submission" date="2020-04" db="EMBL/GenBank/DDBJ databases">
        <authorList>
            <person name="Chiriac C."/>
            <person name="Salcher M."/>
            <person name="Ghai R."/>
            <person name="Kavagutti S V."/>
        </authorList>
    </citation>
    <scope>NUCLEOTIDE SEQUENCE</scope>
</reference>
<dbReference type="EMBL" id="LR798423">
    <property type="protein sequence ID" value="CAB5230704.1"/>
    <property type="molecule type" value="Genomic_DNA"/>
</dbReference>
<proteinExistence type="predicted"/>
<evidence type="ECO:0000313" key="3">
    <source>
        <dbReference type="EMBL" id="CAB4150916.1"/>
    </source>
</evidence>
<protein>
    <submittedName>
        <fullName evidence="4">Uncharacterized protein</fullName>
    </submittedName>
</protein>
<dbReference type="EMBL" id="LR797130">
    <property type="protein sequence ID" value="CAB4188844.1"/>
    <property type="molecule type" value="Genomic_DNA"/>
</dbReference>
<evidence type="ECO:0000313" key="7">
    <source>
        <dbReference type="EMBL" id="CAB4188844.1"/>
    </source>
</evidence>
<evidence type="ECO:0000313" key="5">
    <source>
        <dbReference type="EMBL" id="CAB4174048.1"/>
    </source>
</evidence>
<sequence>MAGKSLDPTKVTHEEVISQLAMQLASVQVDVIVLKLENQKLKEHIANNAEF</sequence>